<evidence type="ECO:0000256" key="1">
    <source>
        <dbReference type="SAM" id="Phobius"/>
    </source>
</evidence>
<dbReference type="Proteomes" id="UP000634136">
    <property type="component" value="Unassembled WGS sequence"/>
</dbReference>
<reference evidence="3" key="1">
    <citation type="submission" date="2020-09" db="EMBL/GenBank/DDBJ databases">
        <title>Genome-Enabled Discovery of Anthraquinone Biosynthesis in Senna tora.</title>
        <authorList>
            <person name="Kang S.-H."/>
            <person name="Pandey R.P."/>
            <person name="Lee C.-M."/>
            <person name="Sim J.-S."/>
            <person name="Jeong J.-T."/>
            <person name="Choi B.-S."/>
            <person name="Jung M."/>
            <person name="Ginzburg D."/>
            <person name="Zhao K."/>
            <person name="Won S.Y."/>
            <person name="Oh T.-J."/>
            <person name="Yu Y."/>
            <person name="Kim N.-H."/>
            <person name="Lee O.R."/>
            <person name="Lee T.-H."/>
            <person name="Bashyal P."/>
            <person name="Kim T.-S."/>
            <person name="Lee W.-H."/>
            <person name="Kawkins C."/>
            <person name="Kim C.-K."/>
            <person name="Kim J.S."/>
            <person name="Ahn B.O."/>
            <person name="Rhee S.Y."/>
            <person name="Sohng J.K."/>
        </authorList>
    </citation>
    <scope>NUCLEOTIDE SEQUENCE</scope>
    <source>
        <tissue evidence="3">Leaf</tissue>
    </source>
</reference>
<keyword evidence="1" id="KW-0472">Membrane</keyword>
<dbReference type="AlphaFoldDB" id="A0A834TQ16"/>
<evidence type="ECO:0000313" key="3">
    <source>
        <dbReference type="EMBL" id="KAF7825327.1"/>
    </source>
</evidence>
<keyword evidence="1 3" id="KW-0812">Transmembrane</keyword>
<dbReference type="PANTHER" id="PTHR34115:SF6">
    <property type="entry name" value="PROTEIN, PUTATIVE-RELATED"/>
    <property type="match status" value="1"/>
</dbReference>
<accession>A0A834TQ16</accession>
<dbReference type="OrthoDB" id="1429550at2759"/>
<organism evidence="3 4">
    <name type="scientific">Senna tora</name>
    <dbReference type="NCBI Taxonomy" id="362788"/>
    <lineage>
        <taxon>Eukaryota</taxon>
        <taxon>Viridiplantae</taxon>
        <taxon>Streptophyta</taxon>
        <taxon>Embryophyta</taxon>
        <taxon>Tracheophyta</taxon>
        <taxon>Spermatophyta</taxon>
        <taxon>Magnoliopsida</taxon>
        <taxon>eudicotyledons</taxon>
        <taxon>Gunneridae</taxon>
        <taxon>Pentapetalae</taxon>
        <taxon>rosids</taxon>
        <taxon>fabids</taxon>
        <taxon>Fabales</taxon>
        <taxon>Fabaceae</taxon>
        <taxon>Caesalpinioideae</taxon>
        <taxon>Cassia clade</taxon>
        <taxon>Senna</taxon>
    </lineage>
</organism>
<dbReference type="InterPro" id="IPR053258">
    <property type="entry name" value="Ca-permeable_cation_channel"/>
</dbReference>
<sequence length="105" mass="11868">MISSIPTHAVFVFVDPLLLALLQAEHQNKPKSPFEAHPLNMWIFLMAICFYSTILGVKKKKSSESGYYYYGNILNNMLILLGCVGCNLNSVLGGMNQWKEHHLPK</sequence>
<gene>
    <name evidence="3" type="ORF">G2W53_016491</name>
</gene>
<comment type="caution">
    <text evidence="3">The sequence shown here is derived from an EMBL/GenBank/DDBJ whole genome shotgun (WGS) entry which is preliminary data.</text>
</comment>
<keyword evidence="1" id="KW-1133">Transmembrane helix</keyword>
<name>A0A834TQ16_9FABA</name>
<keyword evidence="4" id="KW-1185">Reference proteome</keyword>
<evidence type="ECO:0000256" key="2">
    <source>
        <dbReference type="SAM" id="SignalP"/>
    </source>
</evidence>
<protein>
    <submittedName>
        <fullName evidence="3">Putative transmembrane protein</fullName>
    </submittedName>
</protein>
<dbReference type="EMBL" id="JAAIUW010000006">
    <property type="protein sequence ID" value="KAF7825327.1"/>
    <property type="molecule type" value="Genomic_DNA"/>
</dbReference>
<keyword evidence="2" id="KW-0732">Signal</keyword>
<feature type="transmembrane region" description="Helical" evidence="1">
    <location>
        <begin position="69"/>
        <end position="92"/>
    </location>
</feature>
<feature type="chain" id="PRO_5032983465" evidence="2">
    <location>
        <begin position="25"/>
        <end position="105"/>
    </location>
</feature>
<feature type="transmembrane region" description="Helical" evidence="1">
    <location>
        <begin position="40"/>
        <end position="57"/>
    </location>
</feature>
<dbReference type="PANTHER" id="PTHR34115">
    <property type="entry name" value="PROTEIN, PUTATIVE-RELATED"/>
    <property type="match status" value="1"/>
</dbReference>
<evidence type="ECO:0000313" key="4">
    <source>
        <dbReference type="Proteomes" id="UP000634136"/>
    </source>
</evidence>
<proteinExistence type="predicted"/>
<feature type="signal peptide" evidence="2">
    <location>
        <begin position="1"/>
        <end position="24"/>
    </location>
</feature>